<dbReference type="InterPro" id="IPR058245">
    <property type="entry name" value="NreC/VraR/RcsB-like_REC"/>
</dbReference>
<organism evidence="1 2">
    <name type="scientific">Bradyrhizobium diazoefficiens</name>
    <dbReference type="NCBI Taxonomy" id="1355477"/>
    <lineage>
        <taxon>Bacteria</taxon>
        <taxon>Pseudomonadati</taxon>
        <taxon>Pseudomonadota</taxon>
        <taxon>Alphaproteobacteria</taxon>
        <taxon>Hyphomicrobiales</taxon>
        <taxon>Nitrobacteraceae</taxon>
        <taxon>Bradyrhizobium</taxon>
    </lineage>
</organism>
<dbReference type="Gene3D" id="3.40.50.2300">
    <property type="match status" value="1"/>
</dbReference>
<dbReference type="PROSITE" id="PS50110">
    <property type="entry name" value="RESPONSE_REGULATORY"/>
    <property type="match status" value="1"/>
</dbReference>
<dbReference type="GO" id="GO:0000160">
    <property type="term" value="P:phosphorelay signal transduction system"/>
    <property type="evidence" value="ECO:0007669"/>
    <property type="project" value="InterPro"/>
</dbReference>
<dbReference type="AlphaFoldDB" id="A0A0E4BU15"/>
<dbReference type="GeneID" id="46490599"/>
<name>A0A0E4BU15_9BRAD</name>
<dbReference type="RefSeq" id="WP_011086360.1">
    <property type="nucleotide sequence ID" value="NZ_AJQI01000419.1"/>
</dbReference>
<dbReference type="CDD" id="cd17535">
    <property type="entry name" value="REC_NarL-like"/>
    <property type="match status" value="1"/>
</dbReference>
<dbReference type="PANTHER" id="PTHR45566">
    <property type="entry name" value="HTH-TYPE TRANSCRIPTIONAL REGULATOR YHJB-RELATED"/>
    <property type="match status" value="1"/>
</dbReference>
<proteinExistence type="predicted"/>
<dbReference type="PANTHER" id="PTHR45566:SF2">
    <property type="entry name" value="NARL SUBFAMILY"/>
    <property type="match status" value="1"/>
</dbReference>
<sequence>MRVLIVDDHPIIIAACQALFADEAGFIVTGAADAASGLASFIAGPPEVCAIDINLPSVSGMELARQIFGRDAEARIVMFSVNDDPVFVATAIDIGVKGYVSKSLRFL</sequence>
<dbReference type="SUPFAM" id="SSF52172">
    <property type="entry name" value="CheY-like"/>
    <property type="match status" value="1"/>
</dbReference>
<dbReference type="SMART" id="SM00448">
    <property type="entry name" value="REC"/>
    <property type="match status" value="1"/>
</dbReference>
<dbReference type="InterPro" id="IPR011006">
    <property type="entry name" value="CheY-like_superfamily"/>
</dbReference>
<dbReference type="Pfam" id="PF00072">
    <property type="entry name" value="Response_reg"/>
    <property type="match status" value="1"/>
</dbReference>
<evidence type="ECO:0000313" key="1">
    <source>
        <dbReference type="EMBL" id="BAR60821.1"/>
    </source>
</evidence>
<dbReference type="InterPro" id="IPR051015">
    <property type="entry name" value="EvgA-like"/>
</dbReference>
<reference evidence="1 2" key="1">
    <citation type="submission" date="2014-11" db="EMBL/GenBank/DDBJ databases">
        <title>Symbiosis island explosion on the genome of extra-slow-growing strains of soybean bradyrhizobia with massive insertion sequences.</title>
        <authorList>
            <person name="Iida T."/>
            <person name="Minamisawa K."/>
        </authorList>
    </citation>
    <scope>NUCLEOTIDE SEQUENCE [LARGE SCALE GENOMIC DNA]</scope>
    <source>
        <strain evidence="1 2">NK6</strain>
    </source>
</reference>
<accession>A0A0E4BU15</accession>
<dbReference type="EMBL" id="AP014685">
    <property type="protein sequence ID" value="BAR60821.1"/>
    <property type="molecule type" value="Genomic_DNA"/>
</dbReference>
<gene>
    <name evidence="1" type="ORF">NK6_7670</name>
</gene>
<dbReference type="InterPro" id="IPR001789">
    <property type="entry name" value="Sig_transdc_resp-reg_receiver"/>
</dbReference>
<protein>
    <submittedName>
        <fullName evidence="1">Two-component response regulator</fullName>
    </submittedName>
</protein>
<dbReference type="Proteomes" id="UP000063308">
    <property type="component" value="Chromosome"/>
</dbReference>
<evidence type="ECO:0000313" key="2">
    <source>
        <dbReference type="Proteomes" id="UP000063308"/>
    </source>
</evidence>